<proteinExistence type="predicted"/>
<protein>
    <submittedName>
        <fullName evidence="2">Uncharacterized protein</fullName>
    </submittedName>
</protein>
<dbReference type="Proteomes" id="UP001279734">
    <property type="component" value="Unassembled WGS sequence"/>
</dbReference>
<sequence length="195" mass="21524">MASSRSNSNIPVGRDDHESICSNADRIATGCSNPNILVGRNDHELKCSNADQIEPHSDDESDADDADIVNEFPIVPCANPPAALNSNADPEMMEDKEVLLNSYEDDASVDKHERWSSYESNVPRMDEYNLNSEARLSDEIEDKITAENDLKVVSFLAFHQQHMISSQSSQLVVNSDSPYSPDNGKARVSSHESVD</sequence>
<keyword evidence="3" id="KW-1185">Reference proteome</keyword>
<comment type="caution">
    <text evidence="2">The sequence shown here is derived from an EMBL/GenBank/DDBJ whole genome shotgun (WGS) entry which is preliminary data.</text>
</comment>
<dbReference type="EMBL" id="BSYO01000001">
    <property type="protein sequence ID" value="GMG99190.1"/>
    <property type="molecule type" value="Genomic_DNA"/>
</dbReference>
<name>A0AAD3P473_NEPGR</name>
<accession>A0AAD3P473</accession>
<dbReference type="AlphaFoldDB" id="A0AAD3P473"/>
<gene>
    <name evidence="2" type="ORF">Nepgr_001030</name>
</gene>
<evidence type="ECO:0000256" key="1">
    <source>
        <dbReference type="SAM" id="MobiDB-lite"/>
    </source>
</evidence>
<feature type="compositionally biased region" description="Polar residues" evidence="1">
    <location>
        <begin position="171"/>
        <end position="180"/>
    </location>
</feature>
<reference evidence="2" key="1">
    <citation type="submission" date="2023-05" db="EMBL/GenBank/DDBJ databases">
        <title>Nepenthes gracilis genome sequencing.</title>
        <authorList>
            <person name="Fukushima K."/>
        </authorList>
    </citation>
    <scope>NUCLEOTIDE SEQUENCE</scope>
    <source>
        <strain evidence="2">SING2019-196</strain>
    </source>
</reference>
<evidence type="ECO:0000313" key="2">
    <source>
        <dbReference type="EMBL" id="GMG99190.1"/>
    </source>
</evidence>
<evidence type="ECO:0000313" key="3">
    <source>
        <dbReference type="Proteomes" id="UP001279734"/>
    </source>
</evidence>
<feature type="region of interest" description="Disordered" evidence="1">
    <location>
        <begin position="165"/>
        <end position="195"/>
    </location>
</feature>
<organism evidence="2 3">
    <name type="scientific">Nepenthes gracilis</name>
    <name type="common">Slender pitcher plant</name>
    <dbReference type="NCBI Taxonomy" id="150966"/>
    <lineage>
        <taxon>Eukaryota</taxon>
        <taxon>Viridiplantae</taxon>
        <taxon>Streptophyta</taxon>
        <taxon>Embryophyta</taxon>
        <taxon>Tracheophyta</taxon>
        <taxon>Spermatophyta</taxon>
        <taxon>Magnoliopsida</taxon>
        <taxon>eudicotyledons</taxon>
        <taxon>Gunneridae</taxon>
        <taxon>Pentapetalae</taxon>
        <taxon>Caryophyllales</taxon>
        <taxon>Nepenthaceae</taxon>
        <taxon>Nepenthes</taxon>
    </lineage>
</organism>